<accession>A0AAV9KYS5</accession>
<evidence type="ECO:0000313" key="2">
    <source>
        <dbReference type="Proteomes" id="UP001311915"/>
    </source>
</evidence>
<comment type="caution">
    <text evidence="1">The sequence shown here is derived from an EMBL/GenBank/DDBJ whole genome shotgun (WGS) entry which is preliminary data.</text>
</comment>
<keyword evidence="2" id="KW-1185">Reference proteome</keyword>
<dbReference type="PANTHER" id="PTHR47481">
    <property type="match status" value="1"/>
</dbReference>
<evidence type="ECO:0000313" key="1">
    <source>
        <dbReference type="EMBL" id="KAK4718476.1"/>
    </source>
</evidence>
<dbReference type="AlphaFoldDB" id="A0AAV9KYS5"/>
<gene>
    <name evidence="1" type="ORF">R3W88_016814</name>
</gene>
<protein>
    <submittedName>
        <fullName evidence="1">Uncharacterized protein</fullName>
    </submittedName>
</protein>
<name>A0AAV9KYS5_9SOLN</name>
<dbReference type="EMBL" id="JAWPEI010000008">
    <property type="protein sequence ID" value="KAK4718476.1"/>
    <property type="molecule type" value="Genomic_DNA"/>
</dbReference>
<sequence length="133" mass="14845">MAKDDNISTASSSLGTELIATTQTSFTNIPLQSPNLAHQLPVKLTSLIFLLWKTQFLSMVRGCGLGHHIDGSAMILDQFLTGDQPNLAYHGWIRQYQLVLSWIIASVSEGILPQLPQIHELKTQLHTLRRDIK</sequence>
<proteinExistence type="predicted"/>
<reference evidence="1 2" key="1">
    <citation type="submission" date="2023-10" db="EMBL/GenBank/DDBJ databases">
        <title>Genome-Wide Identification Analysis in wild type Solanum Pinnatisectum Reveals Some Genes Defensing Phytophthora Infestans.</title>
        <authorList>
            <person name="Sun C."/>
        </authorList>
    </citation>
    <scope>NUCLEOTIDE SEQUENCE [LARGE SCALE GENOMIC DNA]</scope>
    <source>
        <strain evidence="1">LQN</strain>
        <tissue evidence="1">Leaf</tissue>
    </source>
</reference>
<dbReference type="PANTHER" id="PTHR47481:SF5">
    <property type="entry name" value="RIBONUCLEASE H-LIKE DOMAIN, GAG-PRE-INTEGRASE DOMAIN, GAG-POLYPEPTIDE OF LTR COPIA-TYPE-RELATED"/>
    <property type="match status" value="1"/>
</dbReference>
<dbReference type="Proteomes" id="UP001311915">
    <property type="component" value="Unassembled WGS sequence"/>
</dbReference>
<organism evidence="1 2">
    <name type="scientific">Solanum pinnatisectum</name>
    <name type="common">tansyleaf nightshade</name>
    <dbReference type="NCBI Taxonomy" id="50273"/>
    <lineage>
        <taxon>Eukaryota</taxon>
        <taxon>Viridiplantae</taxon>
        <taxon>Streptophyta</taxon>
        <taxon>Embryophyta</taxon>
        <taxon>Tracheophyta</taxon>
        <taxon>Spermatophyta</taxon>
        <taxon>Magnoliopsida</taxon>
        <taxon>eudicotyledons</taxon>
        <taxon>Gunneridae</taxon>
        <taxon>Pentapetalae</taxon>
        <taxon>asterids</taxon>
        <taxon>lamiids</taxon>
        <taxon>Solanales</taxon>
        <taxon>Solanaceae</taxon>
        <taxon>Solanoideae</taxon>
        <taxon>Solaneae</taxon>
        <taxon>Solanum</taxon>
    </lineage>
</organism>